<accession>A0A3M6UEZ7</accession>
<protein>
    <submittedName>
        <fullName evidence="1">Uncharacterized protein</fullName>
    </submittedName>
</protein>
<dbReference type="EMBL" id="RCHS01001671">
    <property type="protein sequence ID" value="RMX52232.1"/>
    <property type="molecule type" value="Genomic_DNA"/>
</dbReference>
<comment type="caution">
    <text evidence="1">The sequence shown here is derived from an EMBL/GenBank/DDBJ whole genome shotgun (WGS) entry which is preliminary data.</text>
</comment>
<sequence length="101" mass="12127">MVSRTPLNRIIKVLIFDDLVNASEKTQNKTANHFTDGRHHNILPIYLSPIMILYLPVTKNHRYLIDKEKMIDQKMFNKLKPFEFLFRQTKEVYEENFDETV</sequence>
<evidence type="ECO:0000313" key="1">
    <source>
        <dbReference type="EMBL" id="RMX52232.1"/>
    </source>
</evidence>
<proteinExistence type="predicted"/>
<dbReference type="Proteomes" id="UP000275408">
    <property type="component" value="Unassembled WGS sequence"/>
</dbReference>
<dbReference type="AlphaFoldDB" id="A0A3M6UEZ7"/>
<evidence type="ECO:0000313" key="2">
    <source>
        <dbReference type="Proteomes" id="UP000275408"/>
    </source>
</evidence>
<keyword evidence="2" id="KW-1185">Reference proteome</keyword>
<gene>
    <name evidence="1" type="ORF">pdam_00007920</name>
</gene>
<reference evidence="1 2" key="1">
    <citation type="journal article" date="2018" name="Sci. Rep.">
        <title>Comparative analysis of the Pocillopora damicornis genome highlights role of immune system in coral evolution.</title>
        <authorList>
            <person name="Cunning R."/>
            <person name="Bay R.A."/>
            <person name="Gillette P."/>
            <person name="Baker A.C."/>
            <person name="Traylor-Knowles N."/>
        </authorList>
    </citation>
    <scope>NUCLEOTIDE SEQUENCE [LARGE SCALE GENOMIC DNA]</scope>
    <source>
        <strain evidence="1">RSMAS</strain>
        <tissue evidence="1">Whole animal</tissue>
    </source>
</reference>
<organism evidence="1 2">
    <name type="scientific">Pocillopora damicornis</name>
    <name type="common">Cauliflower coral</name>
    <name type="synonym">Millepora damicornis</name>
    <dbReference type="NCBI Taxonomy" id="46731"/>
    <lineage>
        <taxon>Eukaryota</taxon>
        <taxon>Metazoa</taxon>
        <taxon>Cnidaria</taxon>
        <taxon>Anthozoa</taxon>
        <taxon>Hexacorallia</taxon>
        <taxon>Scleractinia</taxon>
        <taxon>Astrocoeniina</taxon>
        <taxon>Pocilloporidae</taxon>
        <taxon>Pocillopora</taxon>
    </lineage>
</organism>
<name>A0A3M6UEZ7_POCDA</name>